<dbReference type="OrthoDB" id="3196946at2"/>
<protein>
    <submittedName>
        <fullName evidence="1">Uncharacterized protein</fullName>
    </submittedName>
</protein>
<dbReference type="RefSeq" id="WP_136007440.1">
    <property type="nucleotide sequence ID" value="NZ_SRYR01000006.1"/>
</dbReference>
<dbReference type="EMBL" id="SRYR01000006">
    <property type="protein sequence ID" value="TGY41698.1"/>
    <property type="molecule type" value="Genomic_DNA"/>
</dbReference>
<gene>
    <name evidence="1" type="ORF">E5347_11850</name>
</gene>
<evidence type="ECO:0000313" key="1">
    <source>
        <dbReference type="EMBL" id="TGY41698.1"/>
    </source>
</evidence>
<name>A0A4S2DHU5_9CLOT</name>
<dbReference type="AlphaFoldDB" id="A0A4S2DHU5"/>
<accession>A0A4S2DHU5</accession>
<organism evidence="1 2">
    <name type="scientific">Clostridium sartagoforme</name>
    <dbReference type="NCBI Taxonomy" id="84031"/>
    <lineage>
        <taxon>Bacteria</taxon>
        <taxon>Bacillati</taxon>
        <taxon>Bacillota</taxon>
        <taxon>Clostridia</taxon>
        <taxon>Eubacteriales</taxon>
        <taxon>Clostridiaceae</taxon>
        <taxon>Clostridium</taxon>
    </lineage>
</organism>
<sequence length="187" mass="21743">MEKLNKFISYSKGIFNNDNQIKEEKAATGEVRTPEAKHIAEVCNDKIQNLPKDFKGYFMIDETYYNHGDKVTELHHLFLYTVNENNQVVLTSYEMPKEIEYKDFINSNDKLTFDYNKLEKNSKFNPIVFKEEDGAFIAESEAEFAPGVIFTAKQKNLDGKMYVTEIFRKNGEIVSGSEEPIVYHRVK</sequence>
<evidence type="ECO:0000313" key="2">
    <source>
        <dbReference type="Proteomes" id="UP000306888"/>
    </source>
</evidence>
<keyword evidence="2" id="KW-1185">Reference proteome</keyword>
<dbReference type="Proteomes" id="UP000306888">
    <property type="component" value="Unassembled WGS sequence"/>
</dbReference>
<proteinExistence type="predicted"/>
<reference evidence="1 2" key="1">
    <citation type="submission" date="2019-04" db="EMBL/GenBank/DDBJ databases">
        <title>Microbes associate with the intestines of laboratory mice.</title>
        <authorList>
            <person name="Navarre W."/>
            <person name="Wong E."/>
            <person name="Huang K."/>
            <person name="Tropini C."/>
            <person name="Ng K."/>
            <person name="Yu B."/>
        </authorList>
    </citation>
    <scope>NUCLEOTIDE SEQUENCE [LARGE SCALE GENOMIC DNA]</scope>
    <source>
        <strain evidence="1 2">NM50_B9-20</strain>
    </source>
</reference>
<comment type="caution">
    <text evidence="1">The sequence shown here is derived from an EMBL/GenBank/DDBJ whole genome shotgun (WGS) entry which is preliminary data.</text>
</comment>